<evidence type="ECO:0000313" key="3">
    <source>
        <dbReference type="Proteomes" id="UP000291187"/>
    </source>
</evidence>
<dbReference type="AlphaFoldDB" id="A0A4Q5A9V6"/>
<comment type="caution">
    <text evidence="2">The sequence shown here is derived from an EMBL/GenBank/DDBJ whole genome shotgun (WGS) entry which is preliminary data.</text>
</comment>
<organism evidence="2 3">
    <name type="scientific">Bifidobacterium pseudolongum subsp. globosum</name>
    <dbReference type="NCBI Taxonomy" id="1690"/>
    <lineage>
        <taxon>Bacteria</taxon>
        <taxon>Bacillati</taxon>
        <taxon>Actinomycetota</taxon>
        <taxon>Actinomycetes</taxon>
        <taxon>Bifidobacteriales</taxon>
        <taxon>Bifidobacteriaceae</taxon>
        <taxon>Bifidobacterium</taxon>
    </lineage>
</organism>
<gene>
    <name evidence="2" type="ORF">PG2071B_0004</name>
</gene>
<accession>A0A4Q5A9V6</accession>
<keyword evidence="1" id="KW-0472">Membrane</keyword>
<dbReference type="EMBL" id="RYUM01000001">
    <property type="protein sequence ID" value="RYQ21141.1"/>
    <property type="molecule type" value="Genomic_DNA"/>
</dbReference>
<name>A0A4Q5A9V6_9BIFI</name>
<keyword evidence="1" id="KW-1133">Transmembrane helix</keyword>
<proteinExistence type="predicted"/>
<dbReference type="RefSeq" id="WP_129863816.1">
    <property type="nucleotide sequence ID" value="NZ_RYUM01000001.1"/>
</dbReference>
<evidence type="ECO:0000256" key="1">
    <source>
        <dbReference type="SAM" id="Phobius"/>
    </source>
</evidence>
<keyword evidence="1" id="KW-0812">Transmembrane</keyword>
<protein>
    <submittedName>
        <fullName evidence="2">Uncharacterized protein</fullName>
    </submittedName>
</protein>
<reference evidence="2 3" key="1">
    <citation type="submission" date="2018-12" db="EMBL/GenBank/DDBJ databases">
        <title>Unveiling genomic diversity among members of the Bifidobacterium pseudolongum species, a widely distributed gut commensal of the animal kingdom.</title>
        <authorList>
            <person name="Lugli G.A."/>
            <person name="Duranti S."/>
            <person name="Albert K."/>
            <person name="Mancabelli L."/>
            <person name="Napoli S."/>
            <person name="Viappiani A."/>
            <person name="Anzalone R."/>
            <person name="Longhi G."/>
            <person name="Milani C."/>
            <person name="Turroni F."/>
            <person name="Alessandri G."/>
            <person name="Sela D.A."/>
            <person name="Van Sinderen D."/>
            <person name="Ventura M."/>
        </authorList>
    </citation>
    <scope>NUCLEOTIDE SEQUENCE [LARGE SCALE GENOMIC DNA]</scope>
    <source>
        <strain evidence="2 3">2071B</strain>
    </source>
</reference>
<sequence length="118" mass="12980">MENEGDDKKSIWHSLLIGGGLFLAGGALSALSDDTSSDDDLTNGQKLDLREIVESLQWEFDDEIEYVSVSDDTVWFTLQDGDSESATFSYSSGIWSGSYWGDNEAIQDAVDTILSRLN</sequence>
<dbReference type="Proteomes" id="UP000291187">
    <property type="component" value="Unassembled WGS sequence"/>
</dbReference>
<feature type="transmembrane region" description="Helical" evidence="1">
    <location>
        <begin position="12"/>
        <end position="31"/>
    </location>
</feature>
<evidence type="ECO:0000313" key="2">
    <source>
        <dbReference type="EMBL" id="RYQ21141.1"/>
    </source>
</evidence>